<dbReference type="Proteomes" id="UP000006094">
    <property type="component" value="Chromosome"/>
</dbReference>
<organism evidence="5 6">
    <name type="scientific">Gottschalkia acidurici (strain ATCC 7906 / DSM 604 / BCRC 14475 / CIP 104303 / KCTC 5404 / NCIMB 10678 / 9a)</name>
    <name type="common">Clostridium acidurici</name>
    <dbReference type="NCBI Taxonomy" id="1128398"/>
    <lineage>
        <taxon>Bacteria</taxon>
        <taxon>Bacillati</taxon>
        <taxon>Bacillota</taxon>
        <taxon>Tissierellia</taxon>
        <taxon>Tissierellales</taxon>
        <taxon>Gottschalkiaceae</taxon>
        <taxon>Gottschalkia</taxon>
    </lineage>
</organism>
<gene>
    <name evidence="5" type="ordered locus">Curi_c11090</name>
</gene>
<dbReference type="RefSeq" id="WP_014967260.1">
    <property type="nucleotide sequence ID" value="NC_018664.1"/>
</dbReference>
<keyword evidence="2" id="KW-0249">Electron transport</keyword>
<dbReference type="SMART" id="SM00849">
    <property type="entry name" value="Lactamase_B"/>
    <property type="match status" value="1"/>
</dbReference>
<dbReference type="STRING" id="1128398.Curi_c11090"/>
<evidence type="ECO:0000256" key="2">
    <source>
        <dbReference type="ARBA" id="ARBA00022982"/>
    </source>
</evidence>
<sequence>MEQIKVLDDLYQFTTENKIIPLTFNQYLLIGDEPLLVHTGSLQQTKELVPKIKALLDGKDLKYVFISHFEYDECGGLDYLLDHFPNVKTICSNITLRQLSGFGFTNEVIIKKPNEVLETKSFKLKFIAYPSEAHLWEGLLAIDLDRKIFFGSDLFIKANNMFEKESSSSWKNEVDNLNEQNIPSVFELEILKNNLRNLDVEYIATGHGPFLKLY</sequence>
<evidence type="ECO:0000313" key="6">
    <source>
        <dbReference type="Proteomes" id="UP000006094"/>
    </source>
</evidence>
<dbReference type="Gene3D" id="3.60.15.10">
    <property type="entry name" value="Ribonuclease Z/Hydroxyacylglutathione hydrolase-like"/>
    <property type="match status" value="1"/>
</dbReference>
<evidence type="ECO:0000313" key="5">
    <source>
        <dbReference type="EMBL" id="AFS78123.1"/>
    </source>
</evidence>
<dbReference type="SUPFAM" id="SSF56281">
    <property type="entry name" value="Metallo-hydrolase/oxidoreductase"/>
    <property type="match status" value="1"/>
</dbReference>
<dbReference type="KEGG" id="cad:Curi_c11090"/>
<dbReference type="PANTHER" id="PTHR32145:SF11">
    <property type="entry name" value="DIFLAVIN FLAVOPROTEIN A 2-RELATED"/>
    <property type="match status" value="1"/>
</dbReference>
<reference evidence="5 6" key="1">
    <citation type="journal article" date="2012" name="PLoS ONE">
        <title>The purine-utilizing bacterium Clostridium acidurici 9a: a genome-guided metabolic reconsideration.</title>
        <authorList>
            <person name="Hartwich K."/>
            <person name="Poehlein A."/>
            <person name="Daniel R."/>
        </authorList>
    </citation>
    <scope>NUCLEOTIDE SEQUENCE [LARGE SCALE GENOMIC DNA]</scope>
    <source>
        <strain evidence="6">ATCC 7906 / DSM 604 / BCRC 14475 / CIP 104303 / KCTC 5404 / NCIMB 10678 / 9a</strain>
    </source>
</reference>
<dbReference type="Pfam" id="PF19583">
    <property type="entry name" value="ODP"/>
    <property type="match status" value="1"/>
</dbReference>
<dbReference type="HOGENOM" id="CLU_1286939_0_0_9"/>
<evidence type="ECO:0000256" key="1">
    <source>
        <dbReference type="ARBA" id="ARBA00022448"/>
    </source>
</evidence>
<keyword evidence="3" id="KW-0408">Iron</keyword>
<dbReference type="InterPro" id="IPR001279">
    <property type="entry name" value="Metallo-B-lactamas"/>
</dbReference>
<dbReference type="AlphaFoldDB" id="K0AW79"/>
<dbReference type="InterPro" id="IPR051285">
    <property type="entry name" value="NADH_oxidoreductase_modular"/>
</dbReference>
<feature type="domain" description="Metallo-beta-lactamase" evidence="4">
    <location>
        <begin position="23"/>
        <end position="207"/>
    </location>
</feature>
<dbReference type="OrthoDB" id="9807946at2"/>
<protein>
    <submittedName>
        <fullName evidence="5">Metallo-beta-lactamase family protein</fullName>
    </submittedName>
</protein>
<dbReference type="PANTHER" id="PTHR32145">
    <property type="entry name" value="DIFLAVIN FLAVOPROTEIN A 2-RELATED"/>
    <property type="match status" value="1"/>
</dbReference>
<dbReference type="InterPro" id="IPR036866">
    <property type="entry name" value="RibonucZ/Hydroxyglut_hydro"/>
</dbReference>
<dbReference type="InterPro" id="IPR045761">
    <property type="entry name" value="ODP_dom"/>
</dbReference>
<name>K0AW79_GOTA9</name>
<dbReference type="eggNOG" id="COG0426">
    <property type="taxonomic scope" value="Bacteria"/>
</dbReference>
<dbReference type="EMBL" id="CP003326">
    <property type="protein sequence ID" value="AFS78123.1"/>
    <property type="molecule type" value="Genomic_DNA"/>
</dbReference>
<proteinExistence type="predicted"/>
<evidence type="ECO:0000259" key="4">
    <source>
        <dbReference type="SMART" id="SM00849"/>
    </source>
</evidence>
<accession>K0AW79</accession>
<keyword evidence="1" id="KW-0813">Transport</keyword>
<evidence type="ECO:0000256" key="3">
    <source>
        <dbReference type="ARBA" id="ARBA00023004"/>
    </source>
</evidence>
<keyword evidence="6" id="KW-1185">Reference proteome</keyword>